<dbReference type="SUPFAM" id="SSF52266">
    <property type="entry name" value="SGNH hydrolase"/>
    <property type="match status" value="1"/>
</dbReference>
<accession>A0ABN3H209</accession>
<dbReference type="InterPro" id="IPR013830">
    <property type="entry name" value="SGNH_hydro"/>
</dbReference>
<dbReference type="PANTHER" id="PTHR30383">
    <property type="entry name" value="THIOESTERASE 1/PROTEASE 1/LYSOPHOSPHOLIPASE L1"/>
    <property type="match status" value="1"/>
</dbReference>
<evidence type="ECO:0000259" key="1">
    <source>
        <dbReference type="Pfam" id="PF13472"/>
    </source>
</evidence>
<dbReference type="Pfam" id="PF13472">
    <property type="entry name" value="Lipase_GDSL_2"/>
    <property type="match status" value="1"/>
</dbReference>
<dbReference type="InterPro" id="IPR036514">
    <property type="entry name" value="SGNH_hydro_sf"/>
</dbReference>
<organism evidence="2 3">
    <name type="scientific">Dactylosporangium salmoneum</name>
    <dbReference type="NCBI Taxonomy" id="53361"/>
    <lineage>
        <taxon>Bacteria</taxon>
        <taxon>Bacillati</taxon>
        <taxon>Actinomycetota</taxon>
        <taxon>Actinomycetes</taxon>
        <taxon>Micromonosporales</taxon>
        <taxon>Micromonosporaceae</taxon>
        <taxon>Dactylosporangium</taxon>
    </lineage>
</organism>
<dbReference type="EMBL" id="BAAARV010000062">
    <property type="protein sequence ID" value="GAA2365725.1"/>
    <property type="molecule type" value="Genomic_DNA"/>
</dbReference>
<dbReference type="Gene3D" id="3.40.50.1110">
    <property type="entry name" value="SGNH hydrolase"/>
    <property type="match status" value="1"/>
</dbReference>
<name>A0ABN3H209_9ACTN</name>
<evidence type="ECO:0000313" key="3">
    <source>
        <dbReference type="Proteomes" id="UP001501444"/>
    </source>
</evidence>
<feature type="domain" description="SGNH hydrolase-type esterase" evidence="1">
    <location>
        <begin position="31"/>
        <end position="199"/>
    </location>
</feature>
<dbReference type="Proteomes" id="UP001501444">
    <property type="component" value="Unassembled WGS sequence"/>
</dbReference>
<comment type="caution">
    <text evidence="2">The sequence shown here is derived from an EMBL/GenBank/DDBJ whole genome shotgun (WGS) entry which is preliminary data.</text>
</comment>
<protein>
    <recommendedName>
        <fullName evidence="1">SGNH hydrolase-type esterase domain-containing protein</fullName>
    </recommendedName>
</protein>
<proteinExistence type="predicted"/>
<evidence type="ECO:0000313" key="2">
    <source>
        <dbReference type="EMBL" id="GAA2365725.1"/>
    </source>
</evidence>
<keyword evidence="3" id="KW-1185">Reference proteome</keyword>
<sequence length="215" mass="22925">MSRKAYMAPEYALQSPVGARLSGHPWRRFAVLGDSVVEQPGGFADLLRDELAAARPDLEYRNLGVRNLRAAEVRDVQLAAALAFRPDLALVVCGANDAMRPGYEARADAVDAALAAIVRPLQQAGALVLTVSVFVMREYPHMPPWLGAGFARRMACLAGRTNALAAALGTVHVDLSEHPAIARGEALTGDDGLHGNEHSHMIAAAALIDRLSAQF</sequence>
<dbReference type="InterPro" id="IPR051532">
    <property type="entry name" value="Ester_Hydrolysis_Enzymes"/>
</dbReference>
<gene>
    <name evidence="2" type="ORF">GCM10010170_064350</name>
</gene>
<dbReference type="PANTHER" id="PTHR30383:SF5">
    <property type="entry name" value="SGNH HYDROLASE-TYPE ESTERASE DOMAIN-CONTAINING PROTEIN"/>
    <property type="match status" value="1"/>
</dbReference>
<reference evidence="2 3" key="1">
    <citation type="journal article" date="2019" name="Int. J. Syst. Evol. Microbiol.">
        <title>The Global Catalogue of Microorganisms (GCM) 10K type strain sequencing project: providing services to taxonomists for standard genome sequencing and annotation.</title>
        <authorList>
            <consortium name="The Broad Institute Genomics Platform"/>
            <consortium name="The Broad Institute Genome Sequencing Center for Infectious Disease"/>
            <person name="Wu L."/>
            <person name="Ma J."/>
        </authorList>
    </citation>
    <scope>NUCLEOTIDE SEQUENCE [LARGE SCALE GENOMIC DNA]</scope>
    <source>
        <strain evidence="2 3">JCM 3272</strain>
    </source>
</reference>
<dbReference type="RefSeq" id="WP_344616318.1">
    <property type="nucleotide sequence ID" value="NZ_BAAARV010000062.1"/>
</dbReference>